<dbReference type="EMBL" id="JACEIK010010193">
    <property type="protein sequence ID" value="MCE3215046.1"/>
    <property type="molecule type" value="Genomic_DNA"/>
</dbReference>
<name>A0ABS8WU41_DATST</name>
<evidence type="ECO:0000313" key="2">
    <source>
        <dbReference type="Proteomes" id="UP000823775"/>
    </source>
</evidence>
<evidence type="ECO:0000313" key="1">
    <source>
        <dbReference type="EMBL" id="MCE3215046.1"/>
    </source>
</evidence>
<feature type="non-terminal residue" evidence="1">
    <location>
        <position position="94"/>
    </location>
</feature>
<dbReference type="Proteomes" id="UP000823775">
    <property type="component" value="Unassembled WGS sequence"/>
</dbReference>
<proteinExistence type="predicted"/>
<organism evidence="1 2">
    <name type="scientific">Datura stramonium</name>
    <name type="common">Jimsonweed</name>
    <name type="synonym">Common thornapple</name>
    <dbReference type="NCBI Taxonomy" id="4076"/>
    <lineage>
        <taxon>Eukaryota</taxon>
        <taxon>Viridiplantae</taxon>
        <taxon>Streptophyta</taxon>
        <taxon>Embryophyta</taxon>
        <taxon>Tracheophyta</taxon>
        <taxon>Spermatophyta</taxon>
        <taxon>Magnoliopsida</taxon>
        <taxon>eudicotyledons</taxon>
        <taxon>Gunneridae</taxon>
        <taxon>Pentapetalae</taxon>
        <taxon>asterids</taxon>
        <taxon>lamiids</taxon>
        <taxon>Solanales</taxon>
        <taxon>Solanaceae</taxon>
        <taxon>Solanoideae</taxon>
        <taxon>Datureae</taxon>
        <taxon>Datura</taxon>
    </lineage>
</organism>
<keyword evidence="2" id="KW-1185">Reference proteome</keyword>
<protein>
    <submittedName>
        <fullName evidence="1">Uncharacterized protein</fullName>
    </submittedName>
</protein>
<accession>A0ABS8WU41</accession>
<gene>
    <name evidence="1" type="ORF">HAX54_000611</name>
</gene>
<reference evidence="1 2" key="1">
    <citation type="journal article" date="2021" name="BMC Genomics">
        <title>Datura genome reveals duplications of psychoactive alkaloid biosynthetic genes and high mutation rate following tissue culture.</title>
        <authorList>
            <person name="Rajewski A."/>
            <person name="Carter-House D."/>
            <person name="Stajich J."/>
            <person name="Litt A."/>
        </authorList>
    </citation>
    <scope>NUCLEOTIDE SEQUENCE [LARGE SCALE GENOMIC DNA]</scope>
    <source>
        <strain evidence="1">AR-01</strain>
    </source>
</reference>
<comment type="caution">
    <text evidence="1">The sequence shown here is derived from an EMBL/GenBank/DDBJ whole genome shotgun (WGS) entry which is preliminary data.</text>
</comment>
<sequence>MAISLVTDRFYGVVAQTVEIMAIRLATDCHWWGHGQVPLVLMNHQSSDSLSLLPSVRRELWPFSIKGDCKGEGPSGEWQPVTSTIETFHPDFLG</sequence>